<feature type="compositionally biased region" description="Basic and acidic residues" evidence="4">
    <location>
        <begin position="1132"/>
        <end position="1153"/>
    </location>
</feature>
<feature type="compositionally biased region" description="Basic and acidic residues" evidence="4">
    <location>
        <begin position="2592"/>
        <end position="2605"/>
    </location>
</feature>
<evidence type="ECO:0000256" key="1">
    <source>
        <dbReference type="ARBA" id="ARBA00022443"/>
    </source>
</evidence>
<evidence type="ECO:0000256" key="3">
    <source>
        <dbReference type="SAM" id="Coils"/>
    </source>
</evidence>
<feature type="region of interest" description="Disordered" evidence="4">
    <location>
        <begin position="4230"/>
        <end position="4249"/>
    </location>
</feature>
<feature type="coiled-coil region" evidence="3">
    <location>
        <begin position="517"/>
        <end position="561"/>
    </location>
</feature>
<feature type="region of interest" description="Disordered" evidence="4">
    <location>
        <begin position="91"/>
        <end position="171"/>
    </location>
</feature>
<feature type="region of interest" description="Disordered" evidence="4">
    <location>
        <begin position="3236"/>
        <end position="3313"/>
    </location>
</feature>
<feature type="region of interest" description="Disordered" evidence="4">
    <location>
        <begin position="786"/>
        <end position="931"/>
    </location>
</feature>
<feature type="compositionally biased region" description="Basic and acidic residues" evidence="4">
    <location>
        <begin position="877"/>
        <end position="926"/>
    </location>
</feature>
<feature type="region of interest" description="Disordered" evidence="4">
    <location>
        <begin position="966"/>
        <end position="1002"/>
    </location>
</feature>
<feature type="domain" description="SH3" evidence="5">
    <location>
        <begin position="4162"/>
        <end position="4229"/>
    </location>
</feature>
<dbReference type="PROSITE" id="PS50002">
    <property type="entry name" value="SH3"/>
    <property type="match status" value="2"/>
</dbReference>
<accession>A0AAN9GJ75</accession>
<evidence type="ECO:0000259" key="6">
    <source>
        <dbReference type="PROSITE" id="PS50853"/>
    </source>
</evidence>
<feature type="region of interest" description="Disordered" evidence="4">
    <location>
        <begin position="2292"/>
        <end position="2344"/>
    </location>
</feature>
<dbReference type="PROSITE" id="PS50853">
    <property type="entry name" value="FN3"/>
    <property type="match status" value="1"/>
</dbReference>
<feature type="compositionally biased region" description="Basic and acidic residues" evidence="4">
    <location>
        <begin position="1163"/>
        <end position="1194"/>
    </location>
</feature>
<feature type="coiled-coil region" evidence="3">
    <location>
        <begin position="2028"/>
        <end position="2258"/>
    </location>
</feature>
<sequence>MERMAMELQKKVIMLQQERDRLEEQLMRGAPISITSEMERRQNLELKEEITRLTEAGEESRSENSRLIKQLEESENLCFSLTEQLKEFIQVAQPSGQKEPLPGSDPVDCNKTDLQKAGKEEDEEDDEYEDAKSTLMHEEKWTQTEKAEETGIVEKKRKKLEKEQADKQTLLEMESLREQLKKLEAENLELTEQVKKARHGTPESSSSDEEDSVQHKPKRKVQTLERQLQVLHSENLRLADKLGGYSPRSQQDSDEIIERIVELEDFCTELQDHVREAEGHERQTREKLRLAEQTINELELSEAQYRDRCDELSRLERETKKQLNSLQTTGRELREIIMDRDIVEQALREKVEFLEKVEAQSSQHIAELEALEKSLREQLQSRDSPTNGADHPIPVWKDKLAAAEREIQHLRERNNELEENEEILRENWRRVADEDSNRISSLEQKIHILDGINQDLKSKLSEADDFVVINAGPSQGSLAEELSASSPASKARPLGENPLSDEDSGDEAPKKELFTLKRQLSYVKEEKNTKIANLQERVAKMKENEIKLSETLAEMEMTERELRAKLALYECSEVTVEKMLKYQDKIHELRTSQESLLDQLETMESQEETLQERLEETERRLKGKIVTLEVEMKTLKQKEHKGNARIRELEKHEEELMEKTKKQADKENGLYVRISGLMDQVKEHKTKISDMEKKLAEKDERCRKVASLETKFLQIEGAYREKVTALESSLTEAQSSQAEQDRQYEEAVMSLGEQVAHMEASLEAKEKEHSQRVAILDETFAEKEKDFNRKTSALESSLAERDRTIANHDKELSDKDASMSQLERELSEKDASISELERALSEKKASISELEKELSEKDTSISELERELSEKNTSVSELERELSERDAKISELDRVMSSRDAEGSELEKNLSAKDSRISELERDLSEKASQISVLEKSLSEKDLHVSKLEKDLSERVAQIGVVEKKLSDKDSHVSKLEKDLSERESRVSDMEKELSEQQTSVSDLERTLKEKVSFISELETKLSKMESHISEAEQDLTEFNLMKEKFGEKDNRIGELEEDLRKKASQISELEQNLGEKMSQISQQEKDMEEKDSQICQLEKEVSEKRSHLAQLEEDVLTKDKGLCEVDNKLSDRDSRISRLETQARDKDSHVQDLEAQLQDKAGQIRDLEKQLKTKDSEHSDRLEKAQHSITAKDSHIAQIEERIVEMSSTISELLTQVGKKDAHMSSLEQQLSDKDVVVSERVSHLQTELESKQKSSTDRISSLEGELTTTKSELSQVESKLAESSRQLEQVQSELEQERNRLNAVTESKEVLEAEKERLQSETTSKDSELEARLREQDENFQTKLSARESEFQQACSSLDVECENLRKELLEKDAVIEKLESNKNELLSKIENLKDREKHLTGELSILETDFHSLHAEKEEEMKRAVASMQSKLKDTEQEKYSAEDKQSSLEADVHSLKQTIEKQSEEMTRLESALHKASSEAQTLQGKLSELQHDEEKSSTQADTLLQQEVMLKARVSQVEAELHANTKNLDTQKQSFAETIQEKQDLETALLKVQTDLSDSHVLNARLQDNVSELTSLTKSLREELAKVTAELRTHEAQEQELQDLLEREKKNMVELESQIGSLKDEKLSALEEVERLRSELEKSTETTEGLESQIHQLNKSEESLKAEVAAERSAKQDLDDRLSQASHDATVKQERVTQLERVAVEKEEEIERVKVDLVSHSQQQVTSQAAEKDREMESVRQREKALQDRVASLETQMGRRQDDHSHMCQKLQDLEKREKELLEQITDIERTVIVPLERENSDLKEELECMKQQNESLNLQVDKQEERAREDAEELDALRKSVADIQLSRTDVQSKLNTLTQELKNMEAEKETLKGRLAELTTLNENLEGQLENNRVEMDKIELDLSKEMCSRDAQTDWDMGATEAEHHAVQDKLTVLQDAESRFMSRIMDLEEREQQLSEELVSARQASRHKDLCERQTQTEAGGEDMTLVRQSSVSSVDACVETDDLQEANTAKVPELFARVQELESANHTLSTNLESANQKLSTSVEHATVGETERKQMTEKLRLLEQAEDRLMERVMELEENEVTLRTQIDRSRHRAKAADELEEELSVLLQQEDDLKEKLADLTLENSTLSQTVDSLKTQLSTEKTMNESLAHQVETEQRQLKDAQKELRLVQTKLQTVRSEYEEKLSALEDCERQTEKELDAQTQQDSDLRQQIQVLKEEMEDVCERYKELEHENSGLKHENSGLKEQHSKVLLHLQQAESRCMQLSGDLSSESTIQLSKASTQLSTLPRGATVSTPTHQKLSEPQVCSNSSIQMVQSSPHGAQNSESSNREESLLAKISELEKELAEAHQGMVGGVQSAPGSVTSEQEEQGDSDSSGVHSGLSQPLKVLSLHEALKENASLKAQVQDLQARSDQSTSSGHQGVERKVSAEKQSADVLQLQAEISRLQAKVGELEKSLSEAEGAVQEVVTVVRTRSVHTLEQKIETIQHTIHTQSPAWSLHQELLELLTSQADLQKQVSHLMETEHNLRSALKQTEEELSKAKSGAGTTTLGARRPETDRRLSLQSRLSRFGGGITASRSQGDTDKGRTDSDREKQQWLERQVADLQLAKTNLERRLHEAERRLAFRPRPTAASREELQFRLEKLQGEQGEWRRKVEDLEALNSHYLKEKLELAHERNALEHKLQEQGLGVNKDVNVVFVGGRREDPLGSSGSVSEGESLSAPSSPTTTADTMLEKPEDVLHKRIKELENLESYLRQQLNEVESDRDQLHEITRKDKATIHELNVRLRELMLTERNLRSQVTGLEDSERSLYNRCSEHEDNVARLEDRVHELEVHERRLRELVRKLKLDEEVWLSKSGDLATSMEHLSTTGVTLRKTVQDLQLEKGGLSDRAEYLEVRVKELENLETTLVQKLKNHENVEASLHNRLQQFEKSEAAAYSKASELDMINMDLSSRLQRAVEENAVLSQHVAQQQGQIHELDRKLTAASDAEVSLNQHVDSLQKSEASLQRKTREYELRDIDAQARIRELEQTDEILKDKVNQLQRSENRLKSRLVEFETVGSQMLGSLPASQKQQLPQKLEECQKRVVILQRQLEAAKAELHRPQPAEEDVAAVKVPTATLTAMRVKVALLEDTEYQLSELEELNAQLSQNILQLQQGKGSCGHEVELEVLRKRLESYQNLIQKLKHHLSEGQVPSLWAADIGQGSESEDLPARNLQSLESERVLHSVRSLTKPPGLTHTQEGVVQAERSSTVNAGRAQGVTPGEPEESHWRRVELRRQSQAGAEQRGASASMPHATATTTSTLPLQEELVIGLSLASESERSSFKSQNDTDSEMSGAPTTPRLRVIGSTQRGTSSSVTPAPVAVPSSGSGRGTDSHPPPMPTATSAWSSPSSPIAPQRKSKQQRTSSGFVTDDSFYLPSSAPSESESVEDDEAPPLPSSAPPGHPMSSPPSPPSRLKPQAVSTAPVTSRTFVSSVSLPLRGQSASASDSGGGEAGAGGGQKGRQSSVVGMTIRQRIAQIEKQLKDKPSSKAGSKAEDEDVFNWKANATENARLLGLAEREGKQLKDDLPPAARRKEKINRLEKDLEEKRRYIDIFEKWILDADEILKNKNKKNDRDLVQHLQTEVKHLKQDLSNAGYRKDDIFTDPAALKTELDRKERELSAKRTEVETLVGEMQRWQQECSNVEMMRRSALDSLRLLETEVTQLQDADVELKQMKDDYNTLRGQYDEVVVENNKAVSAVHSLRAKVARLSKKCQEKDEMLRRLSEELRRGRGRSGSLMEELTRLEAMAAGEEYNRPMSPLDLIAGPASSVETERLLSERVPQATPFNRWASASSLGDPYDASTGNDLLHGADRSSLQRPRSAEQVRRGSGHATGVGSALGYAGETLCVAILDYQPDAASCSGHRSLELPLKEGDKVRIRGPVDRHGYCEAEVGGHTGLVPASHLYPLTDTSPPFRLTHQYQGRHKNSGENSAEQIVEMFDDLQDPRLLASLNHNHNHSPQPAKRHGHTTATQTRQRRSQAKSNAAPEPPSNLHIEEVEGNSLVLAWQPPPLDQHGCSNGSKVVGYRIYLNGRVCQQPHSPKLSCTRVEGIRHDRSQQLAIQTLAASGQVSSRVELLYQGMTAPPSANKRADDGETDTDLSSILNSIHYKTGRKRMVMGLYDYDPEKQSPGDFTACELAFNAGDILTVYGEERQDGFFHGERNGQRGLVPACFVEPVTQGVKSTQKHSPINGASTSGNR</sequence>
<dbReference type="Gene3D" id="2.30.30.40">
    <property type="entry name" value="SH3 Domains"/>
    <property type="match status" value="2"/>
</dbReference>
<feature type="coiled-coil region" evidence="3">
    <location>
        <begin position="5"/>
        <end position="63"/>
    </location>
</feature>
<feature type="compositionally biased region" description="Basic and acidic residues" evidence="4">
    <location>
        <begin position="1434"/>
        <end position="1454"/>
    </location>
</feature>
<feature type="compositionally biased region" description="Pro residues" evidence="4">
    <location>
        <begin position="3444"/>
        <end position="3465"/>
    </location>
</feature>
<feature type="coiled-coil region" evidence="3">
    <location>
        <begin position="2755"/>
        <end position="2862"/>
    </location>
</feature>
<reference evidence="7 8" key="1">
    <citation type="submission" date="2024-02" db="EMBL/GenBank/DDBJ databases">
        <title>Chromosome-scale genome assembly of the rough periwinkle Littorina saxatilis.</title>
        <authorList>
            <person name="De Jode A."/>
            <person name="Faria R."/>
            <person name="Formenti G."/>
            <person name="Sims Y."/>
            <person name="Smith T.P."/>
            <person name="Tracey A."/>
            <person name="Wood J.M.D."/>
            <person name="Zagrodzka Z.B."/>
            <person name="Johannesson K."/>
            <person name="Butlin R.K."/>
            <person name="Leder E.H."/>
        </authorList>
    </citation>
    <scope>NUCLEOTIDE SEQUENCE [LARGE SCALE GENOMIC DNA]</scope>
    <source>
        <strain evidence="7">Snail1</strain>
        <tissue evidence="7">Muscle</tissue>
    </source>
</reference>
<feature type="compositionally biased region" description="Basic and acidic residues" evidence="4">
    <location>
        <begin position="1667"/>
        <end position="1687"/>
    </location>
</feature>
<feature type="region of interest" description="Disordered" evidence="4">
    <location>
        <begin position="2716"/>
        <end position="2745"/>
    </location>
</feature>
<dbReference type="InterPro" id="IPR003961">
    <property type="entry name" value="FN3_dom"/>
</dbReference>
<feature type="coiled-coil region" evidence="3">
    <location>
        <begin position="2909"/>
        <end position="2943"/>
    </location>
</feature>
<protein>
    <recommendedName>
        <fullName evidence="9">Golgin subfamily B member 1-like</fullName>
    </recommendedName>
</protein>
<keyword evidence="8" id="KW-1185">Reference proteome</keyword>
<feature type="compositionally biased region" description="Basic and acidic residues" evidence="4">
    <location>
        <begin position="1249"/>
        <end position="1258"/>
    </location>
</feature>
<evidence type="ECO:0000259" key="5">
    <source>
        <dbReference type="PROSITE" id="PS50002"/>
    </source>
</evidence>
<feature type="compositionally biased region" description="Low complexity" evidence="4">
    <location>
        <begin position="3392"/>
        <end position="3406"/>
    </location>
</feature>
<feature type="coiled-coil region" evidence="3">
    <location>
        <begin position="3581"/>
        <end position="3777"/>
    </location>
</feature>
<keyword evidence="1 2" id="KW-0728">SH3 domain</keyword>
<feature type="region of interest" description="Disordered" evidence="4">
    <location>
        <begin position="1132"/>
        <end position="1194"/>
    </location>
</feature>
<feature type="compositionally biased region" description="Basic and acidic residues" evidence="4">
    <location>
        <begin position="1084"/>
        <end position="1093"/>
    </location>
</feature>
<dbReference type="InterPro" id="IPR036116">
    <property type="entry name" value="FN3_sf"/>
</dbReference>
<feature type="coiled-coil region" evidence="3">
    <location>
        <begin position="3140"/>
        <end position="3197"/>
    </location>
</feature>
<feature type="compositionally biased region" description="Polar residues" evidence="4">
    <location>
        <begin position="2292"/>
        <end position="2310"/>
    </location>
</feature>
<dbReference type="SUPFAM" id="SSF49265">
    <property type="entry name" value="Fibronectin type III"/>
    <property type="match status" value="1"/>
</dbReference>
<dbReference type="SUPFAM" id="SSF50044">
    <property type="entry name" value="SH3-domain"/>
    <property type="match status" value="2"/>
</dbReference>
<feature type="domain" description="SH3" evidence="5">
    <location>
        <begin position="3893"/>
        <end position="3960"/>
    </location>
</feature>
<dbReference type="SMART" id="SM00326">
    <property type="entry name" value="SH3"/>
    <property type="match status" value="2"/>
</dbReference>
<evidence type="ECO:0000313" key="8">
    <source>
        <dbReference type="Proteomes" id="UP001374579"/>
    </source>
</evidence>
<feature type="compositionally biased region" description="Polar residues" evidence="4">
    <location>
        <begin position="3357"/>
        <end position="3368"/>
    </location>
</feature>
<feature type="region of interest" description="Disordered" evidence="4">
    <location>
        <begin position="1478"/>
        <end position="1505"/>
    </location>
</feature>
<feature type="compositionally biased region" description="Basic and acidic residues" evidence="4">
    <location>
        <begin position="798"/>
        <end position="870"/>
    </location>
</feature>
<dbReference type="EMBL" id="JBAMIC010000003">
    <property type="protein sequence ID" value="KAK7110838.1"/>
    <property type="molecule type" value="Genomic_DNA"/>
</dbReference>
<feature type="region of interest" description="Disordered" evidence="4">
    <location>
        <begin position="2543"/>
        <end position="2605"/>
    </location>
</feature>
<dbReference type="Pfam" id="PF14604">
    <property type="entry name" value="SH3_9"/>
    <property type="match status" value="1"/>
</dbReference>
<evidence type="ECO:0000256" key="2">
    <source>
        <dbReference type="PROSITE-ProRule" id="PRU00192"/>
    </source>
</evidence>
<feature type="region of interest" description="Disordered" evidence="4">
    <location>
        <begin position="3851"/>
        <end position="3886"/>
    </location>
</feature>
<feature type="region of interest" description="Disordered" evidence="4">
    <location>
        <begin position="1430"/>
        <end position="1454"/>
    </location>
</feature>
<dbReference type="CDD" id="cd00063">
    <property type="entry name" value="FN3"/>
    <property type="match status" value="1"/>
</dbReference>
<dbReference type="SMART" id="SM00060">
    <property type="entry name" value="FN3"/>
    <property type="match status" value="1"/>
</dbReference>
<feature type="compositionally biased region" description="Acidic residues" evidence="4">
    <location>
        <begin position="120"/>
        <end position="129"/>
    </location>
</feature>
<name>A0AAN9GJ75_9CAEN</name>
<feature type="region of interest" description="Disordered" evidence="4">
    <location>
        <begin position="2417"/>
        <end position="2441"/>
    </location>
</feature>
<dbReference type="Pfam" id="PF25523">
    <property type="entry name" value="Ig_RIMBP2"/>
    <property type="match status" value="1"/>
</dbReference>
<feature type="region of interest" description="Disordered" evidence="4">
    <location>
        <begin position="478"/>
        <end position="511"/>
    </location>
</feature>
<feature type="region of interest" description="Disordered" evidence="4">
    <location>
        <begin position="1667"/>
        <end position="1695"/>
    </location>
</feature>
<dbReference type="Gene3D" id="1.10.287.1490">
    <property type="match status" value="2"/>
</dbReference>
<gene>
    <name evidence="7" type="ORF">V1264_014649</name>
</gene>
<evidence type="ECO:0000256" key="4">
    <source>
        <dbReference type="SAM" id="MobiDB-lite"/>
    </source>
</evidence>
<dbReference type="Proteomes" id="UP001374579">
    <property type="component" value="Unassembled WGS sequence"/>
</dbReference>
<feature type="region of interest" description="Disordered" evidence="4">
    <location>
        <begin position="1249"/>
        <end position="1268"/>
    </location>
</feature>
<feature type="compositionally biased region" description="Basic and acidic residues" evidence="4">
    <location>
        <begin position="130"/>
        <end position="166"/>
    </location>
</feature>
<keyword evidence="3" id="KW-0175">Coiled coil</keyword>
<feature type="coiled-coil region" evidence="3">
    <location>
        <begin position="586"/>
        <end position="701"/>
    </location>
</feature>
<dbReference type="InterPro" id="IPR013783">
    <property type="entry name" value="Ig-like_fold"/>
</dbReference>
<dbReference type="InterPro" id="IPR001452">
    <property type="entry name" value="SH3_domain"/>
</dbReference>
<feature type="region of interest" description="Disordered" evidence="4">
    <location>
        <begin position="4002"/>
        <end position="4043"/>
    </location>
</feature>
<feature type="domain" description="Fibronectin type-III" evidence="6">
    <location>
        <begin position="4039"/>
        <end position="4135"/>
    </location>
</feature>
<feature type="compositionally biased region" description="Polar residues" evidence="4">
    <location>
        <begin position="2417"/>
        <end position="2431"/>
    </location>
</feature>
<feature type="region of interest" description="Disordered" evidence="4">
    <location>
        <begin position="188"/>
        <end position="224"/>
    </location>
</feature>
<feature type="compositionally biased region" description="Low complexity" evidence="4">
    <location>
        <begin position="2718"/>
        <end position="2740"/>
    </location>
</feature>
<dbReference type="InterPro" id="IPR036028">
    <property type="entry name" value="SH3-like_dom_sf"/>
</dbReference>
<feature type="compositionally biased region" description="Gly residues" evidence="4">
    <location>
        <begin position="3499"/>
        <end position="3511"/>
    </location>
</feature>
<evidence type="ECO:0000313" key="7">
    <source>
        <dbReference type="EMBL" id="KAK7110838.1"/>
    </source>
</evidence>
<feature type="compositionally biased region" description="Polar residues" evidence="4">
    <location>
        <begin position="3470"/>
        <end position="3486"/>
    </location>
</feature>
<dbReference type="Pfam" id="PF07653">
    <property type="entry name" value="SH3_2"/>
    <property type="match status" value="1"/>
</dbReference>
<feature type="compositionally biased region" description="Basic and acidic residues" evidence="4">
    <location>
        <begin position="108"/>
        <end position="119"/>
    </location>
</feature>
<proteinExistence type="predicted"/>
<feature type="compositionally biased region" description="Basic and acidic residues" evidence="4">
    <location>
        <begin position="966"/>
        <end position="995"/>
    </location>
</feature>
<feature type="compositionally biased region" description="Polar residues" evidence="4">
    <location>
        <begin position="2316"/>
        <end position="2334"/>
    </location>
</feature>
<dbReference type="Gene3D" id="2.60.40.10">
    <property type="entry name" value="Immunoglobulins"/>
    <property type="match status" value="1"/>
</dbReference>
<dbReference type="PANTHER" id="PTHR23159">
    <property type="entry name" value="CENTROSOMAL PROTEIN 2"/>
    <property type="match status" value="1"/>
</dbReference>
<feature type="compositionally biased region" description="Low complexity" evidence="4">
    <location>
        <begin position="478"/>
        <end position="491"/>
    </location>
</feature>
<feature type="compositionally biased region" description="Polar residues" evidence="4">
    <location>
        <begin position="3247"/>
        <end position="3263"/>
    </location>
</feature>
<dbReference type="InterPro" id="IPR057884">
    <property type="entry name" value="FN3_RIM-BP1/2/3"/>
</dbReference>
<evidence type="ECO:0008006" key="9">
    <source>
        <dbReference type="Google" id="ProtNLM"/>
    </source>
</evidence>
<dbReference type="PANTHER" id="PTHR23159:SF31">
    <property type="entry name" value="CENTROSOME-ASSOCIATED PROTEIN CEP250 ISOFORM X1"/>
    <property type="match status" value="1"/>
</dbReference>
<feature type="region of interest" description="Disordered" evidence="4">
    <location>
        <begin position="3326"/>
        <end position="3517"/>
    </location>
</feature>
<feature type="region of interest" description="Disordered" evidence="4">
    <location>
        <begin position="2365"/>
        <end position="2393"/>
    </location>
</feature>
<dbReference type="Gene3D" id="1.20.5.340">
    <property type="match status" value="1"/>
</dbReference>
<organism evidence="7 8">
    <name type="scientific">Littorina saxatilis</name>
    <dbReference type="NCBI Taxonomy" id="31220"/>
    <lineage>
        <taxon>Eukaryota</taxon>
        <taxon>Metazoa</taxon>
        <taxon>Spiralia</taxon>
        <taxon>Lophotrochozoa</taxon>
        <taxon>Mollusca</taxon>
        <taxon>Gastropoda</taxon>
        <taxon>Caenogastropoda</taxon>
        <taxon>Littorinimorpha</taxon>
        <taxon>Littorinoidea</taxon>
        <taxon>Littorinidae</taxon>
        <taxon>Littorina</taxon>
    </lineage>
</organism>
<comment type="caution">
    <text evidence="7">The sequence shown here is derived from an EMBL/GenBank/DDBJ whole genome shotgun (WGS) entry which is preliminary data.</text>
</comment>
<feature type="coiled-coil region" evidence="3">
    <location>
        <begin position="354"/>
        <end position="445"/>
    </location>
</feature>
<feature type="coiled-coil region" evidence="3">
    <location>
        <begin position="2606"/>
        <end position="2672"/>
    </location>
</feature>
<feature type="compositionally biased region" description="Basic and acidic residues" evidence="4">
    <location>
        <begin position="3276"/>
        <end position="3287"/>
    </location>
</feature>
<feature type="region of interest" description="Disordered" evidence="4">
    <location>
        <begin position="1067"/>
        <end position="1093"/>
    </location>
</feature>